<evidence type="ECO:0000313" key="6">
    <source>
        <dbReference type="Proteomes" id="UP001258181"/>
    </source>
</evidence>
<evidence type="ECO:0000256" key="1">
    <source>
        <dbReference type="ARBA" id="ARBA00010458"/>
    </source>
</evidence>
<dbReference type="Proteomes" id="UP001258181">
    <property type="component" value="Unassembled WGS sequence"/>
</dbReference>
<evidence type="ECO:0000256" key="2">
    <source>
        <dbReference type="ARBA" id="ARBA00022801"/>
    </source>
</evidence>
<comment type="caution">
    <text evidence="5">The sequence shown here is derived from an EMBL/GenBank/DDBJ whole genome shotgun (WGS) entry which is preliminary data.</text>
</comment>
<keyword evidence="6" id="KW-1185">Reference proteome</keyword>
<comment type="similarity">
    <text evidence="1">Belongs to the acyl coenzyme A hydrolase family.</text>
</comment>
<accession>A0ABU1U4N7</accession>
<dbReference type="EMBL" id="JAVDWA010000007">
    <property type="protein sequence ID" value="MDR7074368.1"/>
    <property type="molecule type" value="Genomic_DNA"/>
</dbReference>
<dbReference type="InterPro" id="IPR006683">
    <property type="entry name" value="Thioestr_dom"/>
</dbReference>
<keyword evidence="2 3" id="KW-0378">Hydrolase</keyword>
<dbReference type="Gene3D" id="3.10.129.10">
    <property type="entry name" value="Hotdog Thioesterase"/>
    <property type="match status" value="1"/>
</dbReference>
<organism evidence="5 6">
    <name type="scientific">Fictibacillus barbaricus</name>
    <dbReference type="NCBI Taxonomy" id="182136"/>
    <lineage>
        <taxon>Bacteria</taxon>
        <taxon>Bacillati</taxon>
        <taxon>Bacillota</taxon>
        <taxon>Bacilli</taxon>
        <taxon>Bacillales</taxon>
        <taxon>Fictibacillaceae</taxon>
        <taxon>Fictibacillus</taxon>
    </lineage>
</organism>
<dbReference type="InterPro" id="IPR040170">
    <property type="entry name" value="Cytosol_ACT"/>
</dbReference>
<reference evidence="5 6" key="1">
    <citation type="submission" date="2023-07" db="EMBL/GenBank/DDBJ databases">
        <title>Sorghum-associated microbial communities from plants grown in Nebraska, USA.</title>
        <authorList>
            <person name="Schachtman D."/>
        </authorList>
    </citation>
    <scope>NUCLEOTIDE SEQUENCE [LARGE SCALE GENOMIC DNA]</scope>
    <source>
        <strain evidence="5 6">BE211</strain>
    </source>
</reference>
<dbReference type="InterPro" id="IPR033120">
    <property type="entry name" value="HOTDOG_ACOT"/>
</dbReference>
<gene>
    <name evidence="5" type="ORF">J2X07_003364</name>
</gene>
<dbReference type="CDD" id="cd03442">
    <property type="entry name" value="BFIT_BACH"/>
    <property type="match status" value="1"/>
</dbReference>
<sequence>MKQLSSNISRTIQTKLVLPPDTNHMGTIFGGTVLSYIDEIAAISAMKHSQKVVVTASIDNVNFLSSAKVGDILILEGVVISTGRTSMEVYVKVECQNLETGNRTLNTTSILTMVAIDVEGSPTPVPSVIPETDEEVTLFQNAQLRKEKRLFYKNVNQYDKPL</sequence>
<dbReference type="PANTHER" id="PTHR11049:SF24">
    <property type="entry name" value="CYTOSOLIC ACYL COENZYME A THIOESTER HYDROLASE"/>
    <property type="match status" value="1"/>
</dbReference>
<feature type="domain" description="HotDog ACOT-type" evidence="4">
    <location>
        <begin position="7"/>
        <end position="119"/>
    </location>
</feature>
<dbReference type="GO" id="GO:0016787">
    <property type="term" value="F:hydrolase activity"/>
    <property type="evidence" value="ECO:0007669"/>
    <property type="project" value="UniProtKB-KW"/>
</dbReference>
<dbReference type="RefSeq" id="WP_310261203.1">
    <property type="nucleotide sequence ID" value="NZ_JAVDWA010000007.1"/>
</dbReference>
<dbReference type="SUPFAM" id="SSF54637">
    <property type="entry name" value="Thioesterase/thiol ester dehydrase-isomerase"/>
    <property type="match status" value="1"/>
</dbReference>
<protein>
    <submittedName>
        <fullName evidence="5">Acyl-CoA hydrolase</fullName>
    </submittedName>
</protein>
<dbReference type="Pfam" id="PF03061">
    <property type="entry name" value="4HBT"/>
    <property type="match status" value="1"/>
</dbReference>
<evidence type="ECO:0000256" key="3">
    <source>
        <dbReference type="PROSITE-ProRule" id="PRU01106"/>
    </source>
</evidence>
<evidence type="ECO:0000313" key="5">
    <source>
        <dbReference type="EMBL" id="MDR7074368.1"/>
    </source>
</evidence>
<name>A0ABU1U4N7_9BACL</name>
<dbReference type="InterPro" id="IPR029069">
    <property type="entry name" value="HotDog_dom_sf"/>
</dbReference>
<dbReference type="PROSITE" id="PS51770">
    <property type="entry name" value="HOTDOG_ACOT"/>
    <property type="match status" value="1"/>
</dbReference>
<evidence type="ECO:0000259" key="4">
    <source>
        <dbReference type="PROSITE" id="PS51770"/>
    </source>
</evidence>
<proteinExistence type="inferred from homology"/>
<dbReference type="PANTHER" id="PTHR11049">
    <property type="entry name" value="ACYL COENZYME A THIOESTER HYDROLASE"/>
    <property type="match status" value="1"/>
</dbReference>